<feature type="compositionally biased region" description="Gly residues" evidence="1">
    <location>
        <begin position="46"/>
        <end position="55"/>
    </location>
</feature>
<proteinExistence type="predicted"/>
<accession>A0ABR3N817</accession>
<feature type="compositionally biased region" description="Basic and acidic residues" evidence="1">
    <location>
        <begin position="1"/>
        <end position="12"/>
    </location>
</feature>
<feature type="region of interest" description="Disordered" evidence="1">
    <location>
        <begin position="1"/>
        <end position="87"/>
    </location>
</feature>
<gene>
    <name evidence="2" type="ORF">QQF64_028722</name>
</gene>
<dbReference type="Proteomes" id="UP001558613">
    <property type="component" value="Unassembled WGS sequence"/>
</dbReference>
<keyword evidence="3" id="KW-1185">Reference proteome</keyword>
<evidence type="ECO:0000313" key="2">
    <source>
        <dbReference type="EMBL" id="KAL1272860.1"/>
    </source>
</evidence>
<evidence type="ECO:0000256" key="1">
    <source>
        <dbReference type="SAM" id="MobiDB-lite"/>
    </source>
</evidence>
<feature type="compositionally biased region" description="Gly residues" evidence="1">
    <location>
        <begin position="62"/>
        <end position="87"/>
    </location>
</feature>
<protein>
    <submittedName>
        <fullName evidence="2">Uncharacterized protein</fullName>
    </submittedName>
</protein>
<reference evidence="2 3" key="1">
    <citation type="submission" date="2023-09" db="EMBL/GenBank/DDBJ databases">
        <authorList>
            <person name="Wang M."/>
        </authorList>
    </citation>
    <scope>NUCLEOTIDE SEQUENCE [LARGE SCALE GENOMIC DNA]</scope>
    <source>
        <strain evidence="2">GT-2023</strain>
        <tissue evidence="2">Liver</tissue>
    </source>
</reference>
<feature type="compositionally biased region" description="Polar residues" evidence="1">
    <location>
        <begin position="15"/>
        <end position="29"/>
    </location>
</feature>
<sequence>MEKRVQPEREGGRVPQSSRRSQKGDQGNASRLGILQGGTIEKRSQGGAGRSGSKGGTRSAGSQGGAGSSGSQGGSGSASSQGGFGST</sequence>
<name>A0ABR3N817_9TELE</name>
<dbReference type="EMBL" id="JAYMGO010000006">
    <property type="protein sequence ID" value="KAL1272860.1"/>
    <property type="molecule type" value="Genomic_DNA"/>
</dbReference>
<evidence type="ECO:0000313" key="3">
    <source>
        <dbReference type="Proteomes" id="UP001558613"/>
    </source>
</evidence>
<comment type="caution">
    <text evidence="2">The sequence shown here is derived from an EMBL/GenBank/DDBJ whole genome shotgun (WGS) entry which is preliminary data.</text>
</comment>
<organism evidence="2 3">
    <name type="scientific">Cirrhinus molitorella</name>
    <name type="common">mud carp</name>
    <dbReference type="NCBI Taxonomy" id="172907"/>
    <lineage>
        <taxon>Eukaryota</taxon>
        <taxon>Metazoa</taxon>
        <taxon>Chordata</taxon>
        <taxon>Craniata</taxon>
        <taxon>Vertebrata</taxon>
        <taxon>Euteleostomi</taxon>
        <taxon>Actinopterygii</taxon>
        <taxon>Neopterygii</taxon>
        <taxon>Teleostei</taxon>
        <taxon>Ostariophysi</taxon>
        <taxon>Cypriniformes</taxon>
        <taxon>Cyprinidae</taxon>
        <taxon>Labeoninae</taxon>
        <taxon>Labeonini</taxon>
        <taxon>Cirrhinus</taxon>
    </lineage>
</organism>